<name>A0A133V0U2_9EURY</name>
<dbReference type="PANTHER" id="PTHR42659">
    <property type="entry name" value="XANTHINE DEHYDROGENASE SUBUNIT C-RELATED"/>
    <property type="match status" value="1"/>
</dbReference>
<dbReference type="InterPro" id="IPR016167">
    <property type="entry name" value="FAD-bd_PCMH_sub1"/>
</dbReference>
<dbReference type="GO" id="GO:0016491">
    <property type="term" value="F:oxidoreductase activity"/>
    <property type="evidence" value="ECO:0007669"/>
    <property type="project" value="UniProtKB-KW"/>
</dbReference>
<dbReference type="GO" id="GO:0071949">
    <property type="term" value="F:FAD binding"/>
    <property type="evidence" value="ECO:0007669"/>
    <property type="project" value="InterPro"/>
</dbReference>
<keyword evidence="3" id="KW-0560">Oxidoreductase</keyword>
<gene>
    <name evidence="5" type="ORF">AKJ40_01990</name>
</gene>
<keyword evidence="1" id="KW-0285">Flavoprotein</keyword>
<dbReference type="FunFam" id="3.30.465.10:FF:000017">
    <property type="entry name" value="Xanthine dehydrogenase, FAD binding subunit"/>
    <property type="match status" value="1"/>
</dbReference>
<sequence>MERAYGHNGVPEIDFLTPSTISEAVNLLQEYGSRSKILAGGTDLVFLMRDRAITPEHVIDIKEISEIQGLEKDENNLNIGAITKVRDIQKSELVKNQFTALNQAASQLGSTQVRNMATVGGNLCRASPSGDICCAMLALEANLKINGPEGTREINIDNFFKGPSETALEGGEILTQIQVPNVRENEETGFLKVGRVGVDIAKINTAVKMKFEGEVCTDCRISLGAAGPTPLRMKEAEKIVKEDIEVGADNKDVLKDVEDTVSKSCSPITDVRCTEEFARTNGGKIIARTIRDILKRRSN</sequence>
<dbReference type="InterPro" id="IPR036318">
    <property type="entry name" value="FAD-bd_PCMH-like_sf"/>
</dbReference>
<organism evidence="5 6">
    <name type="scientific">candidate division MSBL1 archaeon SCGC-AAA259M10</name>
    <dbReference type="NCBI Taxonomy" id="1698270"/>
    <lineage>
        <taxon>Archaea</taxon>
        <taxon>Methanobacteriati</taxon>
        <taxon>Methanobacteriota</taxon>
        <taxon>candidate division MSBL1</taxon>
    </lineage>
</organism>
<dbReference type="SUPFAM" id="SSF55447">
    <property type="entry name" value="CO dehydrogenase flavoprotein C-terminal domain-like"/>
    <property type="match status" value="1"/>
</dbReference>
<dbReference type="InterPro" id="IPR036683">
    <property type="entry name" value="CO_DH_flav_C_dom_sf"/>
</dbReference>
<dbReference type="Gene3D" id="3.30.43.10">
    <property type="entry name" value="Uridine Diphospho-n-acetylenolpyruvylglucosamine Reductase, domain 2"/>
    <property type="match status" value="1"/>
</dbReference>
<dbReference type="EMBL" id="LHXU01000022">
    <property type="protein sequence ID" value="KXB00035.1"/>
    <property type="molecule type" value="Genomic_DNA"/>
</dbReference>
<comment type="caution">
    <text evidence="5">The sequence shown here is derived from an EMBL/GenBank/DDBJ whole genome shotgun (WGS) entry which is preliminary data.</text>
</comment>
<dbReference type="Pfam" id="PF03450">
    <property type="entry name" value="CO_deh_flav_C"/>
    <property type="match status" value="1"/>
</dbReference>
<dbReference type="Gene3D" id="3.30.465.10">
    <property type="match status" value="1"/>
</dbReference>
<dbReference type="Gene3D" id="3.30.390.50">
    <property type="entry name" value="CO dehydrogenase flavoprotein, C-terminal domain"/>
    <property type="match status" value="1"/>
</dbReference>
<dbReference type="InterPro" id="IPR002346">
    <property type="entry name" value="Mopterin_DH_FAD-bd"/>
</dbReference>
<evidence type="ECO:0000259" key="4">
    <source>
        <dbReference type="PROSITE" id="PS51387"/>
    </source>
</evidence>
<dbReference type="Proteomes" id="UP000070341">
    <property type="component" value="Unassembled WGS sequence"/>
</dbReference>
<dbReference type="InterPro" id="IPR005107">
    <property type="entry name" value="CO_DH_flav_C"/>
</dbReference>
<protein>
    <recommendedName>
        <fullName evidence="4">FAD-binding PCMH-type domain-containing protein</fullName>
    </recommendedName>
</protein>
<evidence type="ECO:0000313" key="5">
    <source>
        <dbReference type="EMBL" id="KXB00035.1"/>
    </source>
</evidence>
<accession>A0A133V0U2</accession>
<dbReference type="SMART" id="SM01092">
    <property type="entry name" value="CO_deh_flav_C"/>
    <property type="match status" value="1"/>
</dbReference>
<keyword evidence="2" id="KW-0274">FAD</keyword>
<dbReference type="InterPro" id="IPR051312">
    <property type="entry name" value="Diverse_Substr_Oxidored"/>
</dbReference>
<evidence type="ECO:0000256" key="2">
    <source>
        <dbReference type="ARBA" id="ARBA00022827"/>
    </source>
</evidence>
<dbReference type="PROSITE" id="PS51387">
    <property type="entry name" value="FAD_PCMH"/>
    <property type="match status" value="1"/>
</dbReference>
<dbReference type="InterPro" id="IPR016166">
    <property type="entry name" value="FAD-bd_PCMH"/>
</dbReference>
<dbReference type="PANTHER" id="PTHR42659:SF2">
    <property type="entry name" value="XANTHINE DEHYDROGENASE SUBUNIT C-RELATED"/>
    <property type="match status" value="1"/>
</dbReference>
<feature type="domain" description="FAD-binding PCMH-type" evidence="4">
    <location>
        <begin position="8"/>
        <end position="184"/>
    </location>
</feature>
<dbReference type="AlphaFoldDB" id="A0A133V0U2"/>
<dbReference type="Pfam" id="PF00941">
    <property type="entry name" value="FAD_binding_5"/>
    <property type="match status" value="1"/>
</dbReference>
<proteinExistence type="predicted"/>
<dbReference type="SUPFAM" id="SSF56176">
    <property type="entry name" value="FAD-binding/transporter-associated domain-like"/>
    <property type="match status" value="1"/>
</dbReference>
<evidence type="ECO:0000313" key="6">
    <source>
        <dbReference type="Proteomes" id="UP000070341"/>
    </source>
</evidence>
<evidence type="ECO:0000256" key="3">
    <source>
        <dbReference type="ARBA" id="ARBA00023002"/>
    </source>
</evidence>
<reference evidence="5 6" key="1">
    <citation type="journal article" date="2016" name="Sci. Rep.">
        <title>Metabolic traits of an uncultured archaeal lineage -MSBL1- from brine pools of the Red Sea.</title>
        <authorList>
            <person name="Mwirichia R."/>
            <person name="Alam I."/>
            <person name="Rashid M."/>
            <person name="Vinu M."/>
            <person name="Ba-Alawi W."/>
            <person name="Anthony Kamau A."/>
            <person name="Kamanda Ngugi D."/>
            <person name="Goker M."/>
            <person name="Klenk H.P."/>
            <person name="Bajic V."/>
            <person name="Stingl U."/>
        </authorList>
    </citation>
    <scope>NUCLEOTIDE SEQUENCE [LARGE SCALE GENOMIC DNA]</scope>
    <source>
        <strain evidence="5">SCGC-AAA259M10</strain>
    </source>
</reference>
<keyword evidence="6" id="KW-1185">Reference proteome</keyword>
<dbReference type="InterPro" id="IPR016169">
    <property type="entry name" value="FAD-bd_PCMH_sub2"/>
</dbReference>
<evidence type="ECO:0000256" key="1">
    <source>
        <dbReference type="ARBA" id="ARBA00022630"/>
    </source>
</evidence>